<name>A0A9N9Q014_9HELO</name>
<evidence type="ECO:0008006" key="4">
    <source>
        <dbReference type="Google" id="ProtNLM"/>
    </source>
</evidence>
<dbReference type="OrthoDB" id="3202396at2759"/>
<evidence type="ECO:0000313" key="3">
    <source>
        <dbReference type="Proteomes" id="UP000701801"/>
    </source>
</evidence>
<feature type="transmembrane region" description="Helical" evidence="1">
    <location>
        <begin position="12"/>
        <end position="32"/>
    </location>
</feature>
<keyword evidence="3" id="KW-1185">Reference proteome</keyword>
<dbReference type="Pfam" id="PF13826">
    <property type="entry name" value="Monooxy_af470-like"/>
    <property type="match status" value="1"/>
</dbReference>
<keyword evidence="1" id="KW-0812">Transmembrane</keyword>
<dbReference type="Proteomes" id="UP000701801">
    <property type="component" value="Unassembled WGS sequence"/>
</dbReference>
<dbReference type="AlphaFoldDB" id="A0A9N9Q014"/>
<dbReference type="SUPFAM" id="SSF54909">
    <property type="entry name" value="Dimeric alpha+beta barrel"/>
    <property type="match status" value="1"/>
</dbReference>
<evidence type="ECO:0000313" key="2">
    <source>
        <dbReference type="EMBL" id="CAG8980998.1"/>
    </source>
</evidence>
<dbReference type="EMBL" id="CAJVRM010000435">
    <property type="protein sequence ID" value="CAG8980998.1"/>
    <property type="molecule type" value="Genomic_DNA"/>
</dbReference>
<protein>
    <recommendedName>
        <fullName evidence="4">Monooxygenase</fullName>
    </recommendedName>
</protein>
<dbReference type="InterPro" id="IPR025444">
    <property type="entry name" value="Monooxy_af470"/>
</dbReference>
<gene>
    <name evidence="2" type="ORF">HYALB_00013318</name>
</gene>
<keyword evidence="1" id="KW-1133">Transmembrane helix</keyword>
<sequence length="269" mass="30261">MIPSLRHFSDDFRMTTWILMVACFQAFFLLFLPVSVVIAPPIAALSSRIIYFLLVKRGIVRDSQVDGVRAGKYTAQIPRENGSFSASPSSQEVVVFILGARSNHNEGRFAPGFKAFADVFGAMWQELGANRTKWGYLGKTSTLYSTDADSGNTMAWISYWKSLEHLQAFAKSPVHQKGLNLFFEGQKKHPHLGIMHESYSVPKGHWETVYHNFKPFGFGQTKHVRGQGDNSAETISPLISADGPSWSTMAKRMGKDVDRENYDNDLMRR</sequence>
<evidence type="ECO:0000256" key="1">
    <source>
        <dbReference type="SAM" id="Phobius"/>
    </source>
</evidence>
<organism evidence="2 3">
    <name type="scientific">Hymenoscyphus albidus</name>
    <dbReference type="NCBI Taxonomy" id="595503"/>
    <lineage>
        <taxon>Eukaryota</taxon>
        <taxon>Fungi</taxon>
        <taxon>Dikarya</taxon>
        <taxon>Ascomycota</taxon>
        <taxon>Pezizomycotina</taxon>
        <taxon>Leotiomycetes</taxon>
        <taxon>Helotiales</taxon>
        <taxon>Helotiaceae</taxon>
        <taxon>Hymenoscyphus</taxon>
    </lineage>
</organism>
<proteinExistence type="predicted"/>
<accession>A0A9N9Q014</accession>
<comment type="caution">
    <text evidence="2">The sequence shown here is derived from an EMBL/GenBank/DDBJ whole genome shotgun (WGS) entry which is preliminary data.</text>
</comment>
<reference evidence="2" key="1">
    <citation type="submission" date="2021-07" db="EMBL/GenBank/DDBJ databases">
        <authorList>
            <person name="Durling M."/>
        </authorList>
    </citation>
    <scope>NUCLEOTIDE SEQUENCE</scope>
</reference>
<dbReference type="InterPro" id="IPR011008">
    <property type="entry name" value="Dimeric_a/b-barrel"/>
</dbReference>
<keyword evidence="1" id="KW-0472">Membrane</keyword>